<geneLocation type="plasmid" evidence="1 2">
    <name>pCP301</name>
</geneLocation>
<keyword evidence="1" id="KW-0614">Plasmid</keyword>
<dbReference type="HOGENOM" id="CLU_3122635_0_0_6"/>
<dbReference type="RefSeq" id="WP_011114782.1">
    <property type="nucleotide sequence ID" value="NC_019197.1"/>
</dbReference>
<dbReference type="PaxDb" id="198214-CP0266"/>
<dbReference type="Proteomes" id="UP000001006">
    <property type="component" value="Plasmid pCP301"/>
</dbReference>
<dbReference type="AlphaFoldDB" id="A0A0H2USU8"/>
<keyword evidence="2" id="KW-1185">Reference proteome</keyword>
<dbReference type="KEGG" id="sfl:CP0266"/>
<protein>
    <submittedName>
        <fullName evidence="1">Uncharacterized protein</fullName>
    </submittedName>
</protein>
<reference evidence="1 2" key="1">
    <citation type="journal article" date="2002" name="Nucleic Acids Res.">
        <title>Genome sequence of Shigella flexneri 2a: insights into pathogenicity through comparison with genomes of Escherichia coli K12 and O157.</title>
        <authorList>
            <person name="Jin Q."/>
            <person name="Yuan Z."/>
            <person name="Xu J."/>
            <person name="Wang Y."/>
            <person name="Shen Y."/>
            <person name="Lu W."/>
            <person name="Wang J."/>
            <person name="Liu H."/>
            <person name="Yang J."/>
            <person name="Yang F."/>
            <person name="Zhang X."/>
            <person name="Zhang J."/>
            <person name="Yang G."/>
            <person name="Wu H."/>
            <person name="Qu D."/>
            <person name="Dong J."/>
            <person name="Sun L."/>
            <person name="Xue Y."/>
            <person name="Zhao A."/>
            <person name="Gao Y."/>
            <person name="Zhu J."/>
            <person name="Kan B."/>
            <person name="Ding K."/>
            <person name="Chen S."/>
            <person name="Cheng H."/>
            <person name="Yao Z."/>
            <person name="He B."/>
            <person name="Chen R."/>
            <person name="Ma D."/>
            <person name="Qiang B."/>
            <person name="Wen Y."/>
            <person name="Hou Y."/>
            <person name="Yu J."/>
        </authorList>
    </citation>
    <scope>NUCLEOTIDE SEQUENCE [LARGE SCALE GENOMIC DNA]</scope>
    <source>
        <strain evidence="2">301 / Serotype 2a</strain>
    </source>
</reference>
<proteinExistence type="predicted"/>
<sequence length="50" mass="5478">MSVKLRLPQLSSGEYLPGSLQDKILSDDCLEKEQMVVSAIASTPQASYHI</sequence>
<evidence type="ECO:0000313" key="1">
    <source>
        <dbReference type="EMBL" id="AAL72559.2"/>
    </source>
</evidence>
<accession>A0A0H2USU8</accession>
<organism evidence="1 2">
    <name type="scientific">Shigella flexneri</name>
    <dbReference type="NCBI Taxonomy" id="623"/>
    <lineage>
        <taxon>Bacteria</taxon>
        <taxon>Pseudomonadati</taxon>
        <taxon>Pseudomonadota</taxon>
        <taxon>Gammaproteobacteria</taxon>
        <taxon>Enterobacterales</taxon>
        <taxon>Enterobacteriaceae</taxon>
        <taxon>Shigella</taxon>
    </lineage>
</organism>
<evidence type="ECO:0000313" key="2">
    <source>
        <dbReference type="Proteomes" id="UP000001006"/>
    </source>
</evidence>
<dbReference type="RefSeq" id="NP_858399.2">
    <property type="nucleotide sequence ID" value="NC_004851.1"/>
</dbReference>
<dbReference type="EMBL" id="AF386526">
    <property type="protein sequence ID" value="AAL72559.2"/>
    <property type="molecule type" value="Genomic_DNA"/>
</dbReference>
<name>A0A0H2USU8_SHIFL</name>
<gene>
    <name evidence="1" type="ORF">SF_p0266</name>
</gene>